<reference evidence="5 6" key="1">
    <citation type="submission" date="2021-01" db="EMBL/GenBank/DDBJ databases">
        <title>Genomic Encyclopedia of Type Strains, Phase IV (KMG-IV): sequencing the most valuable type-strain genomes for metagenomic binning, comparative biology and taxonomic classification.</title>
        <authorList>
            <person name="Goeker M."/>
        </authorList>
    </citation>
    <scope>NUCLEOTIDE SEQUENCE [LARGE SCALE GENOMIC DNA]</scope>
    <source>
        <strain evidence="5 6">DSM 28236</strain>
    </source>
</reference>
<organism evidence="5 6">
    <name type="scientific">Scopulibacillus daqui</name>
    <dbReference type="NCBI Taxonomy" id="1469162"/>
    <lineage>
        <taxon>Bacteria</taxon>
        <taxon>Bacillati</taxon>
        <taxon>Bacillota</taxon>
        <taxon>Bacilli</taxon>
        <taxon>Bacillales</taxon>
        <taxon>Sporolactobacillaceae</taxon>
        <taxon>Scopulibacillus</taxon>
    </lineage>
</organism>
<keyword evidence="2" id="KW-0813">Transport</keyword>
<sequence>MRKHVYKLLAISLTVLLLMAAGCSSSRSGSDSKGKITITYWQYTFPSKVKEMNALIQKFEKENPDIKVVAQDFPYEKYNQKIAAAMNAGKGPDMMNLYYGWLPQYEKKGYIQPIPEDFMSTKQIDKTFIPMVRSSKIHGHYDGLPTAVRSLALFWNKGLFEKAGLDPNNPPKTWDELIRDAKKMTKRKANGQYEQEGFAWDVEGQGYHTFEEVLLRQWGVTPFSEDGKKVQWNDSPNGLKAFNYWINMTKKHHIGDQNFLQNYNTAFQAGKAGMMIDGSFDIASVRSAANFKWGVTTLPVRKEGGVKSNFGSYWTNSIAKGVSGKKRKACERFLKFLISEQTQKEWLNKVGELPASASLANDKSMTSDPVYGPFVKGLKDAHATFFVDEEKERTDINDAVQTILLKHAPIEKTFNQLVKSQQAIRDSYFNNR</sequence>
<evidence type="ECO:0000256" key="1">
    <source>
        <dbReference type="ARBA" id="ARBA00008520"/>
    </source>
</evidence>
<evidence type="ECO:0000256" key="4">
    <source>
        <dbReference type="SAM" id="SignalP"/>
    </source>
</evidence>
<dbReference type="PROSITE" id="PS51257">
    <property type="entry name" value="PROKAR_LIPOPROTEIN"/>
    <property type="match status" value="1"/>
</dbReference>
<evidence type="ECO:0000313" key="6">
    <source>
        <dbReference type="Proteomes" id="UP000808914"/>
    </source>
</evidence>
<keyword evidence="3 4" id="KW-0732">Signal</keyword>
<dbReference type="PANTHER" id="PTHR30061:SF50">
    <property type="entry name" value="MALTOSE_MALTODEXTRIN-BINDING PERIPLASMIC PROTEIN"/>
    <property type="match status" value="1"/>
</dbReference>
<evidence type="ECO:0000256" key="3">
    <source>
        <dbReference type="ARBA" id="ARBA00022729"/>
    </source>
</evidence>
<protein>
    <submittedName>
        <fullName evidence="5">Multiple sugar transport system substrate-binding protein</fullName>
    </submittedName>
</protein>
<dbReference type="Gene3D" id="3.40.190.10">
    <property type="entry name" value="Periplasmic binding protein-like II"/>
    <property type="match status" value="1"/>
</dbReference>
<dbReference type="EMBL" id="JAFBER010000017">
    <property type="protein sequence ID" value="MBM7646187.1"/>
    <property type="molecule type" value="Genomic_DNA"/>
</dbReference>
<dbReference type="RefSeq" id="WP_205004086.1">
    <property type="nucleotide sequence ID" value="NZ_JAFBER010000017.1"/>
</dbReference>
<evidence type="ECO:0000313" key="5">
    <source>
        <dbReference type="EMBL" id="MBM7646187.1"/>
    </source>
</evidence>
<name>A0ABS2Q1N4_9BACL</name>
<keyword evidence="6" id="KW-1185">Reference proteome</keyword>
<feature type="signal peptide" evidence="4">
    <location>
        <begin position="1"/>
        <end position="20"/>
    </location>
</feature>
<keyword evidence="5" id="KW-0762">Sugar transport</keyword>
<gene>
    <name evidence="5" type="ORF">JOD45_002413</name>
</gene>
<comment type="caution">
    <text evidence="5">The sequence shown here is derived from an EMBL/GenBank/DDBJ whole genome shotgun (WGS) entry which is preliminary data.</text>
</comment>
<dbReference type="PANTHER" id="PTHR30061">
    <property type="entry name" value="MALTOSE-BINDING PERIPLASMIC PROTEIN"/>
    <property type="match status" value="1"/>
</dbReference>
<dbReference type="Pfam" id="PF13416">
    <property type="entry name" value="SBP_bac_8"/>
    <property type="match status" value="1"/>
</dbReference>
<dbReference type="InterPro" id="IPR006059">
    <property type="entry name" value="SBP"/>
</dbReference>
<feature type="chain" id="PRO_5047368075" evidence="4">
    <location>
        <begin position="21"/>
        <end position="432"/>
    </location>
</feature>
<dbReference type="Proteomes" id="UP000808914">
    <property type="component" value="Unassembled WGS sequence"/>
</dbReference>
<dbReference type="SUPFAM" id="SSF53850">
    <property type="entry name" value="Periplasmic binding protein-like II"/>
    <property type="match status" value="1"/>
</dbReference>
<comment type="similarity">
    <text evidence="1">Belongs to the bacterial solute-binding protein 1 family.</text>
</comment>
<evidence type="ECO:0000256" key="2">
    <source>
        <dbReference type="ARBA" id="ARBA00022448"/>
    </source>
</evidence>
<proteinExistence type="inferred from homology"/>
<accession>A0ABS2Q1N4</accession>